<proteinExistence type="predicted"/>
<feature type="compositionally biased region" description="Polar residues" evidence="1">
    <location>
        <begin position="101"/>
        <end position="112"/>
    </location>
</feature>
<dbReference type="InParanoid" id="D7FTP9"/>
<feature type="compositionally biased region" description="Basic and acidic residues" evidence="1">
    <location>
        <begin position="200"/>
        <end position="216"/>
    </location>
</feature>
<organism evidence="2 3">
    <name type="scientific">Ectocarpus siliculosus</name>
    <name type="common">Brown alga</name>
    <name type="synonym">Conferva siliculosa</name>
    <dbReference type="NCBI Taxonomy" id="2880"/>
    <lineage>
        <taxon>Eukaryota</taxon>
        <taxon>Sar</taxon>
        <taxon>Stramenopiles</taxon>
        <taxon>Ochrophyta</taxon>
        <taxon>PX clade</taxon>
        <taxon>Phaeophyceae</taxon>
        <taxon>Ectocarpales</taxon>
        <taxon>Ectocarpaceae</taxon>
        <taxon>Ectocarpus</taxon>
    </lineage>
</organism>
<accession>D7FTP9</accession>
<keyword evidence="3" id="KW-1185">Reference proteome</keyword>
<dbReference type="OrthoDB" id="187818at2759"/>
<dbReference type="AlphaFoldDB" id="D7FTP9"/>
<evidence type="ECO:0000313" key="3">
    <source>
        <dbReference type="Proteomes" id="UP000002630"/>
    </source>
</evidence>
<gene>
    <name evidence="2" type="ORF">Esi_0255_0017</name>
</gene>
<dbReference type="EMBL" id="FN649741">
    <property type="protein sequence ID" value="CBJ31426.1"/>
    <property type="molecule type" value="Genomic_DNA"/>
</dbReference>
<protein>
    <submittedName>
        <fullName evidence="2">Uncharacterized protein</fullName>
    </submittedName>
</protein>
<feature type="compositionally biased region" description="Basic and acidic residues" evidence="1">
    <location>
        <begin position="82"/>
        <end position="92"/>
    </location>
</feature>
<dbReference type="Proteomes" id="UP000002630">
    <property type="component" value="Linkage Group LG16"/>
</dbReference>
<feature type="region of interest" description="Disordered" evidence="1">
    <location>
        <begin position="77"/>
        <end position="141"/>
    </location>
</feature>
<name>D7FTP9_ECTSI</name>
<evidence type="ECO:0000256" key="1">
    <source>
        <dbReference type="SAM" id="MobiDB-lite"/>
    </source>
</evidence>
<sequence>MEQIRVKNGYGFLTSTLSASVIGDFDASSEERKATNRAWNQKYDTDAVFQMRQLQGNHPVRKVLHMQKCYPETVFRLNRQGRTHEPDADRPISGRWHRNPAPNNYNTSVATQQRHRRPQSSLQADRSADGGHELSGNTTRRRGGYEYHFCRDKMAYNRTRGREAEVDGILTGTSPLDKRLPLFPAKATHQQLLGLVHRPTHPDKPAPAVPRERKWLGDNVGWEGNRGMATPPAGRNAKDGEVHPWPSSQYPLVLPTG</sequence>
<feature type="region of interest" description="Disordered" evidence="1">
    <location>
        <begin position="197"/>
        <end position="257"/>
    </location>
</feature>
<reference evidence="2 3" key="1">
    <citation type="journal article" date="2010" name="Nature">
        <title>The Ectocarpus genome and the independent evolution of multicellularity in brown algae.</title>
        <authorList>
            <person name="Cock J.M."/>
            <person name="Sterck L."/>
            <person name="Rouze P."/>
            <person name="Scornet D."/>
            <person name="Allen A.E."/>
            <person name="Amoutzias G."/>
            <person name="Anthouard V."/>
            <person name="Artiguenave F."/>
            <person name="Aury J.M."/>
            <person name="Badger J.H."/>
            <person name="Beszteri B."/>
            <person name="Billiau K."/>
            <person name="Bonnet E."/>
            <person name="Bothwell J.H."/>
            <person name="Bowler C."/>
            <person name="Boyen C."/>
            <person name="Brownlee C."/>
            <person name="Carrano C.J."/>
            <person name="Charrier B."/>
            <person name="Cho G.Y."/>
            <person name="Coelho S.M."/>
            <person name="Collen J."/>
            <person name="Corre E."/>
            <person name="Da Silva C."/>
            <person name="Delage L."/>
            <person name="Delaroque N."/>
            <person name="Dittami S.M."/>
            <person name="Doulbeau S."/>
            <person name="Elias M."/>
            <person name="Farnham G."/>
            <person name="Gachon C.M."/>
            <person name="Gschloessl B."/>
            <person name="Heesch S."/>
            <person name="Jabbari K."/>
            <person name="Jubin C."/>
            <person name="Kawai H."/>
            <person name="Kimura K."/>
            <person name="Kloareg B."/>
            <person name="Kupper F.C."/>
            <person name="Lang D."/>
            <person name="Le Bail A."/>
            <person name="Leblanc C."/>
            <person name="Lerouge P."/>
            <person name="Lohr M."/>
            <person name="Lopez P.J."/>
            <person name="Martens C."/>
            <person name="Maumus F."/>
            <person name="Michel G."/>
            <person name="Miranda-Saavedra D."/>
            <person name="Morales J."/>
            <person name="Moreau H."/>
            <person name="Motomura T."/>
            <person name="Nagasato C."/>
            <person name="Napoli C.A."/>
            <person name="Nelson D.R."/>
            <person name="Nyvall-Collen P."/>
            <person name="Peters A.F."/>
            <person name="Pommier C."/>
            <person name="Potin P."/>
            <person name="Poulain J."/>
            <person name="Quesneville H."/>
            <person name="Read B."/>
            <person name="Rensing S.A."/>
            <person name="Ritter A."/>
            <person name="Rousvoal S."/>
            <person name="Samanta M."/>
            <person name="Samson G."/>
            <person name="Schroeder D.C."/>
            <person name="Segurens B."/>
            <person name="Strittmatter M."/>
            <person name="Tonon T."/>
            <person name="Tregear J.W."/>
            <person name="Valentin K."/>
            <person name="von Dassow P."/>
            <person name="Yamagishi T."/>
            <person name="Van de Peer Y."/>
            <person name="Wincker P."/>
        </authorList>
    </citation>
    <scope>NUCLEOTIDE SEQUENCE [LARGE SCALE GENOMIC DNA]</scope>
    <source>
        <strain evidence="3">Ec32 / CCAP1310/4</strain>
    </source>
</reference>
<evidence type="ECO:0000313" key="2">
    <source>
        <dbReference type="EMBL" id="CBJ31426.1"/>
    </source>
</evidence>
<dbReference type="EMBL" id="FN648437">
    <property type="protein sequence ID" value="CBJ31426.1"/>
    <property type="molecule type" value="Genomic_DNA"/>
</dbReference>